<dbReference type="InterPro" id="IPR058395">
    <property type="entry name" value="DUF8082"/>
</dbReference>
<sequence length="255" mass="28169">MSVRRRLALRAIFLNYRRNDSEGEAGRLFDELTLHFPQNTVFMDVAAIEPGRDFRKAIDQSIVSCQVLLAIIGQTWLSSADADGHLRLEDPDDFVRLELASALRRDIPVVPILVRGARMPRAEQLPSDLRELAYRNAVELTHARWKSDVQVLVHALRPYVETPIGAAPAALQTQSPAPGTAAATLPDHPAATTSLSSEIVDHAAHQLASFIGPLASHLARKTARTCTSPEDLYTRLAQEIESEPDRARFLRACRG</sequence>
<dbReference type="OrthoDB" id="574237at2"/>
<evidence type="ECO:0000259" key="1">
    <source>
        <dbReference type="PROSITE" id="PS50104"/>
    </source>
</evidence>
<dbReference type="AlphaFoldDB" id="A0A4Q1SET5"/>
<organism evidence="2 3">
    <name type="scientific">Silvibacterium dinghuense</name>
    <dbReference type="NCBI Taxonomy" id="1560006"/>
    <lineage>
        <taxon>Bacteria</taxon>
        <taxon>Pseudomonadati</taxon>
        <taxon>Acidobacteriota</taxon>
        <taxon>Terriglobia</taxon>
        <taxon>Terriglobales</taxon>
        <taxon>Acidobacteriaceae</taxon>
        <taxon>Silvibacterium</taxon>
    </lineage>
</organism>
<dbReference type="InterPro" id="IPR000157">
    <property type="entry name" value="TIR_dom"/>
</dbReference>
<feature type="domain" description="TIR" evidence="1">
    <location>
        <begin position="8"/>
        <end position="152"/>
    </location>
</feature>
<accession>A0A4Q1SET5</accession>
<dbReference type="Pfam" id="PF13676">
    <property type="entry name" value="TIR_2"/>
    <property type="match status" value="1"/>
</dbReference>
<gene>
    <name evidence="2" type="ORF">ESZ00_13885</name>
</gene>
<evidence type="ECO:0000313" key="2">
    <source>
        <dbReference type="EMBL" id="RXS95643.1"/>
    </source>
</evidence>
<reference evidence="2 3" key="1">
    <citation type="journal article" date="2016" name="Int. J. Syst. Evol. Microbiol.">
        <title>Acidipila dinghuensis sp. nov., an acidobacterium isolated from forest soil.</title>
        <authorList>
            <person name="Jiang Y.W."/>
            <person name="Wang J."/>
            <person name="Chen M.H."/>
            <person name="Lv Y.Y."/>
            <person name="Qiu L.H."/>
        </authorList>
    </citation>
    <scope>NUCLEOTIDE SEQUENCE [LARGE SCALE GENOMIC DNA]</scope>
    <source>
        <strain evidence="2 3">DHOF10</strain>
    </source>
</reference>
<protein>
    <submittedName>
        <fullName evidence="2">TIR domain-containing protein</fullName>
    </submittedName>
</protein>
<comment type="caution">
    <text evidence="2">The sequence shown here is derived from an EMBL/GenBank/DDBJ whole genome shotgun (WGS) entry which is preliminary data.</text>
</comment>
<dbReference type="SUPFAM" id="SSF52200">
    <property type="entry name" value="Toll/Interleukin receptor TIR domain"/>
    <property type="match status" value="1"/>
</dbReference>
<proteinExistence type="predicted"/>
<dbReference type="Pfam" id="PF26309">
    <property type="entry name" value="DUF8082"/>
    <property type="match status" value="1"/>
</dbReference>
<dbReference type="GO" id="GO:0007165">
    <property type="term" value="P:signal transduction"/>
    <property type="evidence" value="ECO:0007669"/>
    <property type="project" value="InterPro"/>
</dbReference>
<name>A0A4Q1SET5_9BACT</name>
<keyword evidence="3" id="KW-1185">Reference proteome</keyword>
<dbReference type="Gene3D" id="3.40.50.10140">
    <property type="entry name" value="Toll/interleukin-1 receptor homology (TIR) domain"/>
    <property type="match status" value="1"/>
</dbReference>
<dbReference type="PROSITE" id="PS50104">
    <property type="entry name" value="TIR"/>
    <property type="match status" value="1"/>
</dbReference>
<dbReference type="EMBL" id="SDMK01000002">
    <property type="protein sequence ID" value="RXS95643.1"/>
    <property type="molecule type" value="Genomic_DNA"/>
</dbReference>
<dbReference type="Proteomes" id="UP000290253">
    <property type="component" value="Unassembled WGS sequence"/>
</dbReference>
<dbReference type="InterPro" id="IPR035897">
    <property type="entry name" value="Toll_tir_struct_dom_sf"/>
</dbReference>
<evidence type="ECO:0000313" key="3">
    <source>
        <dbReference type="Proteomes" id="UP000290253"/>
    </source>
</evidence>